<accession>A0A915L1B0</accession>
<keyword evidence="1" id="KW-1185">Reference proteome</keyword>
<proteinExistence type="predicted"/>
<dbReference type="Proteomes" id="UP000887565">
    <property type="component" value="Unplaced"/>
</dbReference>
<organism evidence="1 2">
    <name type="scientific">Romanomermis culicivorax</name>
    <name type="common">Nematode worm</name>
    <dbReference type="NCBI Taxonomy" id="13658"/>
    <lineage>
        <taxon>Eukaryota</taxon>
        <taxon>Metazoa</taxon>
        <taxon>Ecdysozoa</taxon>
        <taxon>Nematoda</taxon>
        <taxon>Enoplea</taxon>
        <taxon>Dorylaimia</taxon>
        <taxon>Mermithida</taxon>
        <taxon>Mermithoidea</taxon>
        <taxon>Mermithidae</taxon>
        <taxon>Romanomermis</taxon>
    </lineage>
</organism>
<evidence type="ECO:0000313" key="1">
    <source>
        <dbReference type="Proteomes" id="UP000887565"/>
    </source>
</evidence>
<sequence>MDYIKQGPNLRYSYSRRVSNETAASDDMNLNGAASLGYRRKSRAIRQRVCLAYSLRQWDTA</sequence>
<protein>
    <submittedName>
        <fullName evidence="2">Uncharacterized protein</fullName>
    </submittedName>
</protein>
<reference evidence="2" key="1">
    <citation type="submission" date="2022-11" db="UniProtKB">
        <authorList>
            <consortium name="WormBaseParasite"/>
        </authorList>
    </citation>
    <scope>IDENTIFICATION</scope>
</reference>
<dbReference type="AlphaFoldDB" id="A0A915L1B0"/>
<name>A0A915L1B0_ROMCU</name>
<evidence type="ECO:0000313" key="2">
    <source>
        <dbReference type="WBParaSite" id="nRc.2.0.1.t44266-RA"/>
    </source>
</evidence>
<dbReference type="WBParaSite" id="nRc.2.0.1.t44266-RA">
    <property type="protein sequence ID" value="nRc.2.0.1.t44266-RA"/>
    <property type="gene ID" value="nRc.2.0.1.g44266"/>
</dbReference>